<dbReference type="InterPro" id="IPR045851">
    <property type="entry name" value="AMP-bd_C_sf"/>
</dbReference>
<name>A0A9N8HSW8_9STRA</name>
<evidence type="ECO:0000313" key="5">
    <source>
        <dbReference type="Proteomes" id="UP001153069"/>
    </source>
</evidence>
<dbReference type="Pfam" id="PF00501">
    <property type="entry name" value="AMP-binding"/>
    <property type="match status" value="1"/>
</dbReference>
<feature type="transmembrane region" description="Helical" evidence="1">
    <location>
        <begin position="999"/>
        <end position="1021"/>
    </location>
</feature>
<feature type="transmembrane region" description="Helical" evidence="1">
    <location>
        <begin position="486"/>
        <end position="510"/>
    </location>
</feature>
<feature type="transmembrane region" description="Helical" evidence="1">
    <location>
        <begin position="562"/>
        <end position="580"/>
    </location>
</feature>
<gene>
    <name evidence="4" type="ORF">SEMRO_1208_G252550.1</name>
</gene>
<dbReference type="PANTHER" id="PTHR22754:SF32">
    <property type="entry name" value="DISCO-INTERACTING PROTEIN 2"/>
    <property type="match status" value="1"/>
</dbReference>
<proteinExistence type="predicted"/>
<evidence type="ECO:0000259" key="3">
    <source>
        <dbReference type="Pfam" id="PF23024"/>
    </source>
</evidence>
<keyword evidence="5" id="KW-1185">Reference proteome</keyword>
<reference evidence="4" key="1">
    <citation type="submission" date="2020-06" db="EMBL/GenBank/DDBJ databases">
        <authorList>
            <consortium name="Plant Systems Biology data submission"/>
        </authorList>
    </citation>
    <scope>NUCLEOTIDE SEQUENCE</scope>
    <source>
        <strain evidence="4">D6</strain>
    </source>
</reference>
<keyword evidence="1" id="KW-1133">Transmembrane helix</keyword>
<feature type="transmembrane region" description="Helical" evidence="1">
    <location>
        <begin position="1027"/>
        <end position="1046"/>
    </location>
</feature>
<dbReference type="InterPro" id="IPR042099">
    <property type="entry name" value="ANL_N_sf"/>
</dbReference>
<dbReference type="SUPFAM" id="SSF56801">
    <property type="entry name" value="Acetyl-CoA synthetase-like"/>
    <property type="match status" value="1"/>
</dbReference>
<protein>
    <submittedName>
        <fullName evidence="4">MSMEG_5435/MSMEI_5285</fullName>
    </submittedName>
</protein>
<feature type="transmembrane region" description="Helical" evidence="1">
    <location>
        <begin position="733"/>
        <end position="754"/>
    </location>
</feature>
<dbReference type="Pfam" id="PF23024">
    <property type="entry name" value="AMP-dom_DIP2-like"/>
    <property type="match status" value="1"/>
</dbReference>
<evidence type="ECO:0000313" key="4">
    <source>
        <dbReference type="EMBL" id="CAB9521563.1"/>
    </source>
</evidence>
<comment type="caution">
    <text evidence="4">The sequence shown here is derived from an EMBL/GenBank/DDBJ whole genome shotgun (WGS) entry which is preliminary data.</text>
</comment>
<accession>A0A9N8HSW8</accession>
<evidence type="ECO:0000259" key="2">
    <source>
        <dbReference type="Pfam" id="PF00501"/>
    </source>
</evidence>
<keyword evidence="1" id="KW-0472">Membrane</keyword>
<dbReference type="Gene3D" id="2.160.10.10">
    <property type="entry name" value="Hexapeptide repeat proteins"/>
    <property type="match status" value="1"/>
</dbReference>
<dbReference type="InterPro" id="IPR000873">
    <property type="entry name" value="AMP-dep_synth/lig_dom"/>
</dbReference>
<organism evidence="4 5">
    <name type="scientific">Seminavis robusta</name>
    <dbReference type="NCBI Taxonomy" id="568900"/>
    <lineage>
        <taxon>Eukaryota</taxon>
        <taxon>Sar</taxon>
        <taxon>Stramenopiles</taxon>
        <taxon>Ochrophyta</taxon>
        <taxon>Bacillariophyta</taxon>
        <taxon>Bacillariophyceae</taxon>
        <taxon>Bacillariophycidae</taxon>
        <taxon>Naviculales</taxon>
        <taxon>Naviculaceae</taxon>
        <taxon>Seminavis</taxon>
    </lineage>
</organism>
<dbReference type="Proteomes" id="UP001153069">
    <property type="component" value="Unassembled WGS sequence"/>
</dbReference>
<dbReference type="Gene3D" id="3.30.300.30">
    <property type="match status" value="1"/>
</dbReference>
<feature type="domain" description="AMP-dependent synthetase/ligase" evidence="2">
    <location>
        <begin position="8"/>
        <end position="188"/>
    </location>
</feature>
<dbReference type="OrthoDB" id="199633at2759"/>
<dbReference type="PANTHER" id="PTHR22754">
    <property type="entry name" value="DISCO-INTERACTING PROTEIN 2 DIP2 -RELATED"/>
    <property type="match status" value="1"/>
</dbReference>
<evidence type="ECO:0000256" key="1">
    <source>
        <dbReference type="SAM" id="Phobius"/>
    </source>
</evidence>
<dbReference type="Gene3D" id="3.40.50.12780">
    <property type="entry name" value="N-terminal domain of ligase-like"/>
    <property type="match status" value="1"/>
</dbReference>
<feature type="transmembrane region" description="Helical" evidence="1">
    <location>
        <begin position="971"/>
        <end position="992"/>
    </location>
</feature>
<keyword evidence="1" id="KW-0812">Transmembrane</keyword>
<feature type="transmembrane region" description="Helical" evidence="1">
    <location>
        <begin position="766"/>
        <end position="791"/>
    </location>
</feature>
<feature type="transmembrane region" description="Helical" evidence="1">
    <location>
        <begin position="937"/>
        <end position="959"/>
    </location>
</feature>
<dbReference type="AlphaFoldDB" id="A0A9N8HSW8"/>
<sequence>MSHALTHPSDSVCALWVPQYHDMGLVGGFMSGLYSGTRLVVASPLDFLARPLLWTDMVEMYQATHTCAPNFAYALLLKRLEQANRKANWSCVKRAMFGGEPTQSHVVQAVAKTLSIEPDHIYNNYGLAEAVLFLTGGPAFPDSQGLVCCGEIDSPTFKLRIVQDGKEVEDGQVGSIWAQSPRIAAGYFGQPKLTHATFANELPNYDGTWLDTGDLGKIVDGKLYVTGRVKDVIIINGKNYYPTDVELSVDETFGDIIRPGRTTAFQHGEEFIGITVEGRKEFDKVAHKDLAAQIANHASQVHGLFVSEVLVLKLGVTPKTTSGKLKRSEIRTTTLAGEWKTSNILLRFHRSSGIVPIVNRNRVKEPCSHLANTSNSTKASGVELPKNFDSVVASIMGPELNKSKTWTENGLTSLKSAELRSKVEEDLHEVLPANFAQLYETPGLLELFLAKSETGHFKRQDPAKHADFVGSSPGEKFNISKLQLGVLQTIGSTVILLLVLISVVPSYFLVSWAMEHCDSDELEVGECHNPVFWVFLPLAFPLFLLSFSVLVVLCKFAVIGKYLPRQFGLLSWGFLCWWFVDRLLDIWESLVGQFLLETKFIWIFYKILGAKLAWSAKIESYLREFDLVTVGDNTVISHPMKCRKFSHSNGDGNPKIKFYPIIVGKNCKISGMVSPGAMIGDGSKVEKLSVVGEGAIVPDSVLAQGNPAYNAGSFEHQESLHFVGESMLDIFKIFWIVLEAYHFFALSFLVHVSLNSILPSWRYATILHWILLFPVSSLLALLTSIALKWVLIGKRDPSDEYEGSLYRRATNWACDFHFRTAAWTLTPFCGQSRLWNIILVLHGLDIDMDSGPDNPYLIFPPSKADFVKIRKSFVATISLDFSKKGNSKVEIINSSVGYNINLHAGVKIMQSTVPPRTNVPDSIYDLNQTGQPIRMNLVLPEVAQVLLNAVLFASLIPSYELGLVATKSASIMVTSCGLAAAFILQLLLWLLLTWAVERLLLALPNHLQFNLFGIYLNHVWIFRNQNWLVYLLYGTPMFAYFARFMGAEVDGELWYFGNTLYECGKLHFKGCTVIDSSSLNGHYIDGKGLTINDTYVSGVVHPGCFAVAGSVVVGEENGPWKVFLNNNNNNHTAADFASIAKPTTSDDAQFVDEALASAV</sequence>
<dbReference type="InterPro" id="IPR025110">
    <property type="entry name" value="AMP-bd_C"/>
</dbReference>
<dbReference type="InterPro" id="IPR011004">
    <property type="entry name" value="Trimer_LpxA-like_sf"/>
</dbReference>
<dbReference type="SUPFAM" id="SSF51161">
    <property type="entry name" value="Trimeric LpxA-like enzymes"/>
    <property type="match status" value="1"/>
</dbReference>
<feature type="domain" description="AMP-binding enzyme C-terminal" evidence="3">
    <location>
        <begin position="231"/>
        <end position="334"/>
    </location>
</feature>
<feature type="transmembrane region" description="Helical" evidence="1">
    <location>
        <begin position="530"/>
        <end position="553"/>
    </location>
</feature>
<dbReference type="EMBL" id="CAICTM010001206">
    <property type="protein sequence ID" value="CAB9521563.1"/>
    <property type="molecule type" value="Genomic_DNA"/>
</dbReference>